<feature type="transmembrane region" description="Helical" evidence="7">
    <location>
        <begin position="197"/>
        <end position="215"/>
    </location>
</feature>
<evidence type="ECO:0000256" key="8">
    <source>
        <dbReference type="SAM" id="MobiDB-lite"/>
    </source>
</evidence>
<comment type="subcellular location">
    <subcellularLocation>
        <location evidence="7">Cell membrane</location>
        <topology evidence="7">Multi-pass membrane protein</topology>
    </subcellularLocation>
</comment>
<dbReference type="GO" id="GO:0005886">
    <property type="term" value="C:plasma membrane"/>
    <property type="evidence" value="ECO:0007669"/>
    <property type="project" value="UniProtKB-SubCell"/>
</dbReference>
<keyword evidence="10" id="KW-1185">Reference proteome</keyword>
<dbReference type="GO" id="GO:0042158">
    <property type="term" value="P:lipoprotein biosynthetic process"/>
    <property type="evidence" value="ECO:0007669"/>
    <property type="project" value="UniProtKB-UniRule"/>
</dbReference>
<dbReference type="Proteomes" id="UP000319825">
    <property type="component" value="Unassembled WGS sequence"/>
</dbReference>
<feature type="compositionally biased region" description="Low complexity" evidence="8">
    <location>
        <begin position="338"/>
        <end position="358"/>
    </location>
</feature>
<evidence type="ECO:0000256" key="1">
    <source>
        <dbReference type="ARBA" id="ARBA00007150"/>
    </source>
</evidence>
<keyword evidence="2 7" id="KW-1003">Cell membrane</keyword>
<evidence type="ECO:0000256" key="5">
    <source>
        <dbReference type="ARBA" id="ARBA00022989"/>
    </source>
</evidence>
<name>A0A562I3J0_MICOL</name>
<gene>
    <name evidence="7" type="primary">lgt</name>
    <name evidence="9" type="ORF">JD77_00557</name>
</gene>
<evidence type="ECO:0000256" key="6">
    <source>
        <dbReference type="ARBA" id="ARBA00023136"/>
    </source>
</evidence>
<dbReference type="AlphaFoldDB" id="A0A562I3J0"/>
<keyword evidence="4 7" id="KW-0812">Transmembrane</keyword>
<accession>A0A562I3J0</accession>
<feature type="transmembrane region" description="Helical" evidence="7">
    <location>
        <begin position="257"/>
        <end position="274"/>
    </location>
</feature>
<comment type="function">
    <text evidence="7">Catalyzes the transfer of the diacylglyceryl group from phosphatidylglycerol to the sulfhydryl group of the N-terminal cysteine of a prolipoprotein, the first step in the formation of mature lipoproteins.</text>
</comment>
<feature type="transmembrane region" description="Helical" evidence="7">
    <location>
        <begin position="57"/>
        <end position="77"/>
    </location>
</feature>
<keyword evidence="3 7" id="KW-0808">Transferase</keyword>
<dbReference type="PANTHER" id="PTHR30589">
    <property type="entry name" value="PROLIPOPROTEIN DIACYLGLYCERYL TRANSFERASE"/>
    <property type="match status" value="1"/>
</dbReference>
<feature type="transmembrane region" description="Helical" evidence="7">
    <location>
        <begin position="27"/>
        <end position="45"/>
    </location>
</feature>
<keyword evidence="6 7" id="KW-0472">Membrane</keyword>
<dbReference type="Pfam" id="PF01790">
    <property type="entry name" value="LGT"/>
    <property type="match status" value="1"/>
</dbReference>
<feature type="region of interest" description="Disordered" evidence="8">
    <location>
        <begin position="331"/>
        <end position="377"/>
    </location>
</feature>
<dbReference type="HAMAP" id="MF_01147">
    <property type="entry name" value="Lgt"/>
    <property type="match status" value="1"/>
</dbReference>
<sequence length="377" mass="39768">MTLASSIPQAALPSPSTAVWQLGPLPVRAYALCIIAGIVVACVVTERRLRSRGVAPGAVLDIAVWAVPAGIIGARLYHVITSPEKYFGAGGEPLKAFAIWEGGLGIWGGVAGGALGAWIAARQLGIPFAVVADAVAPGLPLAQAVGRLGNWFNNELYGGRTTLPWGLEIHRMDPRNPGHAEVVDGRPVLEPGLYHPTFLYELLWNVGVAVLVLVLDRRLRLGRGRAFALYVMGYTAGRFWIEMMRRDEANQILGLRLNVWTAALVFAGALVYFLRVRGPRAYLVPIGGAAPAAPTGGGDVSQVDLSQREAGPKAAAPEGYRVVDEERFRAYQETGVVPEEPAPGAAASDEGDASAEAPSGDEPRDGEQAGAAGTRES</sequence>
<proteinExistence type="inferred from homology"/>
<evidence type="ECO:0000256" key="3">
    <source>
        <dbReference type="ARBA" id="ARBA00022679"/>
    </source>
</evidence>
<comment type="caution">
    <text evidence="9">The sequence shown here is derived from an EMBL/GenBank/DDBJ whole genome shotgun (WGS) entry which is preliminary data.</text>
</comment>
<evidence type="ECO:0000313" key="10">
    <source>
        <dbReference type="Proteomes" id="UP000319825"/>
    </source>
</evidence>
<dbReference type="OrthoDB" id="871140at2"/>
<dbReference type="InterPro" id="IPR001640">
    <property type="entry name" value="Lgt"/>
</dbReference>
<organism evidence="9 10">
    <name type="scientific">Micromonospora olivasterospora</name>
    <dbReference type="NCBI Taxonomy" id="1880"/>
    <lineage>
        <taxon>Bacteria</taxon>
        <taxon>Bacillati</taxon>
        <taxon>Actinomycetota</taxon>
        <taxon>Actinomycetes</taxon>
        <taxon>Micromonosporales</taxon>
        <taxon>Micromonosporaceae</taxon>
        <taxon>Micromonospora</taxon>
    </lineage>
</organism>
<dbReference type="RefSeq" id="WP_145772896.1">
    <property type="nucleotide sequence ID" value="NZ_BAAATQ010000073.1"/>
</dbReference>
<dbReference type="GO" id="GO:0008961">
    <property type="term" value="F:phosphatidylglycerol-prolipoprotein diacylglyceryl transferase activity"/>
    <property type="evidence" value="ECO:0007669"/>
    <property type="project" value="UniProtKB-UniRule"/>
</dbReference>
<feature type="transmembrane region" description="Helical" evidence="7">
    <location>
        <begin position="126"/>
        <end position="146"/>
    </location>
</feature>
<dbReference type="EC" id="2.5.1.145" evidence="7"/>
<comment type="pathway">
    <text evidence="7">Protein modification; lipoprotein biosynthesis (diacylglyceryl transfer).</text>
</comment>
<comment type="similarity">
    <text evidence="1 7">Belongs to the Lgt family.</text>
</comment>
<reference evidence="9 10" key="1">
    <citation type="submission" date="2019-07" db="EMBL/GenBank/DDBJ databases">
        <title>R&amp;d 2014.</title>
        <authorList>
            <person name="Klenk H.-P."/>
        </authorList>
    </citation>
    <scope>NUCLEOTIDE SEQUENCE [LARGE SCALE GENOMIC DNA]</scope>
    <source>
        <strain evidence="9 10">DSM 43868</strain>
    </source>
</reference>
<comment type="catalytic activity">
    <reaction evidence="7">
        <text>L-cysteinyl-[prolipoprotein] + a 1,2-diacyl-sn-glycero-3-phospho-(1'-sn-glycerol) = an S-1,2-diacyl-sn-glyceryl-L-cysteinyl-[prolipoprotein] + sn-glycerol 1-phosphate + H(+)</text>
        <dbReference type="Rhea" id="RHEA:56712"/>
        <dbReference type="Rhea" id="RHEA-COMP:14679"/>
        <dbReference type="Rhea" id="RHEA-COMP:14680"/>
        <dbReference type="ChEBI" id="CHEBI:15378"/>
        <dbReference type="ChEBI" id="CHEBI:29950"/>
        <dbReference type="ChEBI" id="CHEBI:57685"/>
        <dbReference type="ChEBI" id="CHEBI:64716"/>
        <dbReference type="ChEBI" id="CHEBI:140658"/>
        <dbReference type="EC" id="2.5.1.145"/>
    </reaction>
</comment>
<dbReference type="PANTHER" id="PTHR30589:SF0">
    <property type="entry name" value="PHOSPHATIDYLGLYCEROL--PROLIPOPROTEIN DIACYLGLYCERYL TRANSFERASE"/>
    <property type="match status" value="1"/>
</dbReference>
<evidence type="ECO:0000256" key="4">
    <source>
        <dbReference type="ARBA" id="ARBA00022692"/>
    </source>
</evidence>
<protein>
    <recommendedName>
        <fullName evidence="7">Phosphatidylglycerol--prolipoprotein diacylglyceryl transferase</fullName>
        <ecNumber evidence="7">2.5.1.145</ecNumber>
    </recommendedName>
</protein>
<keyword evidence="9" id="KW-0449">Lipoprotein</keyword>
<dbReference type="PROSITE" id="PS01311">
    <property type="entry name" value="LGT"/>
    <property type="match status" value="1"/>
</dbReference>
<dbReference type="NCBIfam" id="TIGR00544">
    <property type="entry name" value="lgt"/>
    <property type="match status" value="1"/>
</dbReference>
<dbReference type="EMBL" id="VLKE01000001">
    <property type="protein sequence ID" value="TWH65619.1"/>
    <property type="molecule type" value="Genomic_DNA"/>
</dbReference>
<keyword evidence="5 7" id="KW-1133">Transmembrane helix</keyword>
<evidence type="ECO:0000256" key="2">
    <source>
        <dbReference type="ARBA" id="ARBA00022475"/>
    </source>
</evidence>
<feature type="transmembrane region" description="Helical" evidence="7">
    <location>
        <begin position="97"/>
        <end position="119"/>
    </location>
</feature>
<evidence type="ECO:0000256" key="7">
    <source>
        <dbReference type="HAMAP-Rule" id="MF_01147"/>
    </source>
</evidence>
<evidence type="ECO:0000313" key="9">
    <source>
        <dbReference type="EMBL" id="TWH65619.1"/>
    </source>
</evidence>
<dbReference type="UniPathway" id="UPA00664"/>
<feature type="binding site" evidence="7">
    <location>
        <position position="147"/>
    </location>
    <ligand>
        <name>a 1,2-diacyl-sn-glycero-3-phospho-(1'-sn-glycerol)</name>
        <dbReference type="ChEBI" id="CHEBI:64716"/>
    </ligand>
</feature>